<dbReference type="Gene3D" id="1.20.5.490">
    <property type="entry name" value="Single helix bin"/>
    <property type="match status" value="1"/>
</dbReference>
<evidence type="ECO:0000313" key="3">
    <source>
        <dbReference type="Proteomes" id="UP000474718"/>
    </source>
</evidence>
<keyword evidence="3" id="KW-1185">Reference proteome</keyword>
<dbReference type="RefSeq" id="WP_161213445.1">
    <property type="nucleotide sequence ID" value="NZ_WWVX01000005.1"/>
</dbReference>
<gene>
    <name evidence="2" type="ORF">GT747_08075</name>
</gene>
<feature type="coiled-coil region" evidence="1">
    <location>
        <begin position="18"/>
        <end position="45"/>
    </location>
</feature>
<accession>A0ABW9WWV4</accession>
<sequence>MKKLKIWIFKRFLPEWCRGDLLRQLAEKEMEIRDLKRQLSDKEAYIEGLHDGMKMAGRLTKRVGRRAADEGVAD</sequence>
<name>A0ABW9WWV4_9FIRM</name>
<evidence type="ECO:0000256" key="1">
    <source>
        <dbReference type="SAM" id="Coils"/>
    </source>
</evidence>
<keyword evidence="1" id="KW-0175">Coiled coil</keyword>
<protein>
    <submittedName>
        <fullName evidence="2">Uncharacterized protein</fullName>
    </submittedName>
</protein>
<reference evidence="2 3" key="1">
    <citation type="journal article" date="2019" name="Nat. Med.">
        <title>A library of human gut bacterial isolates paired with longitudinal multiomics data enables mechanistic microbiome research.</title>
        <authorList>
            <person name="Poyet M."/>
            <person name="Groussin M."/>
            <person name="Gibbons S.M."/>
            <person name="Avila-Pacheco J."/>
            <person name="Jiang X."/>
            <person name="Kearney S.M."/>
            <person name="Perrotta A.R."/>
            <person name="Berdy B."/>
            <person name="Zhao S."/>
            <person name="Lieberman T.D."/>
            <person name="Swanson P.K."/>
            <person name="Smith M."/>
            <person name="Roesemann S."/>
            <person name="Alexander J.E."/>
            <person name="Rich S.A."/>
            <person name="Livny J."/>
            <person name="Vlamakis H."/>
            <person name="Clish C."/>
            <person name="Bullock K."/>
            <person name="Deik A."/>
            <person name="Scott J."/>
            <person name="Pierce K.A."/>
            <person name="Xavier R.J."/>
            <person name="Alm E.J."/>
        </authorList>
    </citation>
    <scope>NUCLEOTIDE SEQUENCE [LARGE SCALE GENOMIC DNA]</scope>
    <source>
        <strain evidence="2 3">BIOML-A2</strain>
    </source>
</reference>
<comment type="caution">
    <text evidence="2">The sequence shown here is derived from an EMBL/GenBank/DDBJ whole genome shotgun (WGS) entry which is preliminary data.</text>
</comment>
<dbReference type="Proteomes" id="UP000474718">
    <property type="component" value="Unassembled WGS sequence"/>
</dbReference>
<proteinExistence type="predicted"/>
<dbReference type="EMBL" id="WWVX01000005">
    <property type="protein sequence ID" value="MZL69710.1"/>
    <property type="molecule type" value="Genomic_DNA"/>
</dbReference>
<evidence type="ECO:0000313" key="2">
    <source>
        <dbReference type="EMBL" id="MZL69710.1"/>
    </source>
</evidence>
<organism evidence="2 3">
    <name type="scientific">Bittarella massiliensis</name>
    <name type="common">ex Durand et al. 2017</name>
    <dbReference type="NCBI Taxonomy" id="1720313"/>
    <lineage>
        <taxon>Bacteria</taxon>
        <taxon>Bacillati</taxon>
        <taxon>Bacillota</taxon>
        <taxon>Clostridia</taxon>
        <taxon>Eubacteriales</taxon>
        <taxon>Oscillospiraceae</taxon>
        <taxon>Bittarella (ex Durand et al. 2017)</taxon>
    </lineage>
</organism>